<accession>A0A2P2PM64</accession>
<protein>
    <submittedName>
        <fullName evidence="1">Uncharacterized protein</fullName>
    </submittedName>
</protein>
<reference evidence="1" key="1">
    <citation type="submission" date="2018-02" db="EMBL/GenBank/DDBJ databases">
        <title>Rhizophora mucronata_Transcriptome.</title>
        <authorList>
            <person name="Meera S.P."/>
            <person name="Sreeshan A."/>
            <person name="Augustine A."/>
        </authorList>
    </citation>
    <scope>NUCLEOTIDE SEQUENCE</scope>
    <source>
        <tissue evidence="1">Leaf</tissue>
    </source>
</reference>
<proteinExistence type="predicted"/>
<evidence type="ECO:0000313" key="1">
    <source>
        <dbReference type="EMBL" id="MBX55823.1"/>
    </source>
</evidence>
<sequence>MVGGESSYCIPEMWH</sequence>
<dbReference type="EMBL" id="GGEC01075339">
    <property type="protein sequence ID" value="MBX55823.1"/>
    <property type="molecule type" value="Transcribed_RNA"/>
</dbReference>
<organism evidence="1">
    <name type="scientific">Rhizophora mucronata</name>
    <name type="common">Asiatic mangrove</name>
    <dbReference type="NCBI Taxonomy" id="61149"/>
    <lineage>
        <taxon>Eukaryota</taxon>
        <taxon>Viridiplantae</taxon>
        <taxon>Streptophyta</taxon>
        <taxon>Embryophyta</taxon>
        <taxon>Tracheophyta</taxon>
        <taxon>Spermatophyta</taxon>
        <taxon>Magnoliopsida</taxon>
        <taxon>eudicotyledons</taxon>
        <taxon>Gunneridae</taxon>
        <taxon>Pentapetalae</taxon>
        <taxon>rosids</taxon>
        <taxon>fabids</taxon>
        <taxon>Malpighiales</taxon>
        <taxon>Rhizophoraceae</taxon>
        <taxon>Rhizophora</taxon>
    </lineage>
</organism>
<name>A0A2P2PM64_RHIMU</name>